<dbReference type="Gene3D" id="1.50.10.10">
    <property type="match status" value="1"/>
</dbReference>
<evidence type="ECO:0000256" key="5">
    <source>
        <dbReference type="ARBA" id="ARBA00023295"/>
    </source>
</evidence>
<dbReference type="InterPro" id="IPR000421">
    <property type="entry name" value="FA58C"/>
</dbReference>
<dbReference type="InterPro" id="IPR027414">
    <property type="entry name" value="GH95_N_dom"/>
</dbReference>
<evidence type="ECO:0000256" key="4">
    <source>
        <dbReference type="ARBA" id="ARBA00022801"/>
    </source>
</evidence>
<dbReference type="Gene3D" id="2.70.98.50">
    <property type="entry name" value="putative glycoside hydrolase family protein from bacillus halodurans"/>
    <property type="match status" value="1"/>
</dbReference>
<dbReference type="Proteomes" id="UP000187425">
    <property type="component" value="Unassembled WGS sequence"/>
</dbReference>
<dbReference type="Pfam" id="PF00754">
    <property type="entry name" value="F5_F8_type_C"/>
    <property type="match status" value="1"/>
</dbReference>
<feature type="domain" description="SLH" evidence="9">
    <location>
        <begin position="2710"/>
        <end position="2769"/>
    </location>
</feature>
<dbReference type="InterPro" id="IPR008964">
    <property type="entry name" value="Invasin/intimin_cell_adhesion"/>
</dbReference>
<dbReference type="Gene3D" id="2.60.120.260">
    <property type="entry name" value="Galactose-binding domain-like"/>
    <property type="match status" value="2"/>
</dbReference>
<dbReference type="SUPFAM" id="SSF51126">
    <property type="entry name" value="Pectin lyase-like"/>
    <property type="match status" value="1"/>
</dbReference>
<feature type="domain" description="SLH" evidence="9">
    <location>
        <begin position="2773"/>
        <end position="2833"/>
    </location>
</feature>
<keyword evidence="5" id="KW-0326">Glycosidase</keyword>
<dbReference type="InterPro" id="IPR039448">
    <property type="entry name" value="Beta_helix"/>
</dbReference>
<dbReference type="CDD" id="cd00161">
    <property type="entry name" value="beta-trefoil_Ricin-like"/>
    <property type="match status" value="1"/>
</dbReference>
<dbReference type="InterPro" id="IPR008979">
    <property type="entry name" value="Galactose-bd-like_sf"/>
</dbReference>
<evidence type="ECO:0000256" key="6">
    <source>
        <dbReference type="SAM" id="Coils"/>
    </source>
</evidence>
<gene>
    <name evidence="10" type="ORF">BSK65_20525</name>
</gene>
<reference evidence="10 11" key="1">
    <citation type="submission" date="2016-11" db="EMBL/GenBank/DDBJ databases">
        <title>Paenibacillus species isolates.</title>
        <authorList>
            <person name="Beno S.M."/>
        </authorList>
    </citation>
    <scope>NUCLEOTIDE SEQUENCE [LARGE SCALE GENOMIC DNA]</scope>
    <source>
        <strain evidence="10 11">FSL H7-0443</strain>
    </source>
</reference>
<organism evidence="10 11">
    <name type="scientific">Paenibacillus odorifer</name>
    <dbReference type="NCBI Taxonomy" id="189426"/>
    <lineage>
        <taxon>Bacteria</taxon>
        <taxon>Bacillati</taxon>
        <taxon>Bacillota</taxon>
        <taxon>Bacilli</taxon>
        <taxon>Bacillales</taxon>
        <taxon>Paenibacillaceae</taxon>
        <taxon>Paenibacillus</taxon>
    </lineage>
</organism>
<dbReference type="InterPro" id="IPR000772">
    <property type="entry name" value="Ricin_B_lectin"/>
</dbReference>
<evidence type="ECO:0000259" key="8">
    <source>
        <dbReference type="PROSITE" id="PS50022"/>
    </source>
</evidence>
<dbReference type="InterPro" id="IPR054363">
    <property type="entry name" value="GH95_cat"/>
</dbReference>
<feature type="compositionally biased region" description="Polar residues" evidence="7">
    <location>
        <begin position="1860"/>
        <end position="1877"/>
    </location>
</feature>
<dbReference type="Pfam" id="PF22124">
    <property type="entry name" value="Glyco_hydro_95_cat"/>
    <property type="match status" value="1"/>
</dbReference>
<dbReference type="SUPFAM" id="SSF48208">
    <property type="entry name" value="Six-hairpin glycosidases"/>
    <property type="match status" value="1"/>
</dbReference>
<dbReference type="OrthoDB" id="9807299at2"/>
<evidence type="ECO:0008006" key="12">
    <source>
        <dbReference type="Google" id="ProtNLM"/>
    </source>
</evidence>
<dbReference type="Gene3D" id="1.20.1270.90">
    <property type="entry name" value="AF1782-like"/>
    <property type="match status" value="1"/>
</dbReference>
<dbReference type="Gene3D" id="2.160.20.10">
    <property type="entry name" value="Single-stranded right-handed beta-helix, Pectin lyase-like"/>
    <property type="match status" value="1"/>
</dbReference>
<evidence type="ECO:0000259" key="9">
    <source>
        <dbReference type="PROSITE" id="PS51272"/>
    </source>
</evidence>
<dbReference type="Gene3D" id="2.80.10.50">
    <property type="match status" value="2"/>
</dbReference>
<dbReference type="SMART" id="SM00635">
    <property type="entry name" value="BID_2"/>
    <property type="match status" value="3"/>
</dbReference>
<dbReference type="GO" id="GO:0004557">
    <property type="term" value="F:alpha-galactosidase activity"/>
    <property type="evidence" value="ECO:0007669"/>
    <property type="project" value="UniProtKB-EC"/>
</dbReference>
<dbReference type="InterPro" id="IPR049053">
    <property type="entry name" value="AFCA-like_C"/>
</dbReference>
<name>A0A1R0ZCC8_9BACL</name>
<dbReference type="InterPro" id="IPR056441">
    <property type="entry name" value="Beta-barrel_GLAA-B_II"/>
</dbReference>
<dbReference type="InterPro" id="IPR008928">
    <property type="entry name" value="6-hairpin_glycosidase_sf"/>
</dbReference>
<dbReference type="GO" id="GO:0005975">
    <property type="term" value="P:carbohydrate metabolic process"/>
    <property type="evidence" value="ECO:0007669"/>
    <property type="project" value="InterPro"/>
</dbReference>
<feature type="region of interest" description="Disordered" evidence="7">
    <location>
        <begin position="2377"/>
        <end position="2424"/>
    </location>
</feature>
<dbReference type="EMBL" id="MPTW01000013">
    <property type="protein sequence ID" value="OME66891.1"/>
    <property type="molecule type" value="Genomic_DNA"/>
</dbReference>
<evidence type="ECO:0000256" key="1">
    <source>
        <dbReference type="ARBA" id="ARBA00001255"/>
    </source>
</evidence>
<proteinExistence type="predicted"/>
<evidence type="ECO:0000256" key="3">
    <source>
        <dbReference type="ARBA" id="ARBA00022737"/>
    </source>
</evidence>
<dbReference type="Pfam" id="PF13229">
    <property type="entry name" value="Beta_helix"/>
    <property type="match status" value="1"/>
</dbReference>
<dbReference type="Pfam" id="PF23764">
    <property type="entry name" value="Beta-barrel_GLAA-B_II"/>
    <property type="match status" value="1"/>
</dbReference>
<dbReference type="SUPFAM" id="SSF49785">
    <property type="entry name" value="Galactose-binding domain-like"/>
    <property type="match status" value="1"/>
</dbReference>
<evidence type="ECO:0000313" key="11">
    <source>
        <dbReference type="Proteomes" id="UP000187425"/>
    </source>
</evidence>
<feature type="domain" description="F5/8 type C" evidence="8">
    <location>
        <begin position="1847"/>
        <end position="1994"/>
    </location>
</feature>
<dbReference type="Pfam" id="PF14498">
    <property type="entry name" value="Glyco_hyd_65N_2"/>
    <property type="match status" value="1"/>
</dbReference>
<feature type="domain" description="SLH" evidence="9">
    <location>
        <begin position="2646"/>
        <end position="2709"/>
    </location>
</feature>
<dbReference type="InterPro" id="IPR011050">
    <property type="entry name" value="Pectin_lyase_fold/virulence"/>
</dbReference>
<dbReference type="PANTHER" id="PTHR31084:SF19">
    <property type="entry name" value="GLYCOSYL HYDROLASE FAMILY 95 N-TERMINAL DOMAIN-CONTAINING PROTEIN"/>
    <property type="match status" value="1"/>
</dbReference>
<comment type="catalytic activity">
    <reaction evidence="2">
        <text>Hydrolysis of terminal, non-reducing branched (1-&gt;3)-alpha-D-galactosidic residues, producing free D-galactose.</text>
        <dbReference type="EC" id="3.2.1.n1"/>
    </reaction>
</comment>
<feature type="coiled-coil region" evidence="6">
    <location>
        <begin position="1993"/>
        <end position="2072"/>
    </location>
</feature>
<dbReference type="Pfam" id="PF00395">
    <property type="entry name" value="SLH"/>
    <property type="match status" value="3"/>
</dbReference>
<dbReference type="GO" id="GO:0004560">
    <property type="term" value="F:alpha-L-fucosidase activity"/>
    <property type="evidence" value="ECO:0007669"/>
    <property type="project" value="TreeGrafter"/>
</dbReference>
<evidence type="ECO:0000313" key="10">
    <source>
        <dbReference type="EMBL" id="OME66891.1"/>
    </source>
</evidence>
<dbReference type="SUPFAM" id="SSF49373">
    <property type="entry name" value="Invasin/intimin cell-adhesion fragments"/>
    <property type="match status" value="3"/>
</dbReference>
<dbReference type="Pfam" id="PF02368">
    <property type="entry name" value="Big_2"/>
    <property type="match status" value="3"/>
</dbReference>
<dbReference type="InterPro" id="IPR012341">
    <property type="entry name" value="6hp_glycosidase-like_sf"/>
</dbReference>
<dbReference type="InterPro" id="IPR035992">
    <property type="entry name" value="Ricin_B-like_lectins"/>
</dbReference>
<feature type="compositionally biased region" description="Pro residues" evidence="7">
    <location>
        <begin position="2386"/>
        <end position="2396"/>
    </location>
</feature>
<dbReference type="InterPro" id="IPR006626">
    <property type="entry name" value="PbH1"/>
</dbReference>
<feature type="region of interest" description="Disordered" evidence="7">
    <location>
        <begin position="1849"/>
        <end position="1885"/>
    </location>
</feature>
<protein>
    <recommendedName>
        <fullName evidence="12">Beta-galactosidase</fullName>
    </recommendedName>
</protein>
<keyword evidence="3" id="KW-0677">Repeat</keyword>
<dbReference type="InterPro" id="IPR001119">
    <property type="entry name" value="SLH_dom"/>
</dbReference>
<dbReference type="PROSITE" id="PS50022">
    <property type="entry name" value="FA58C_3"/>
    <property type="match status" value="1"/>
</dbReference>
<feature type="compositionally biased region" description="Low complexity" evidence="7">
    <location>
        <begin position="2397"/>
        <end position="2413"/>
    </location>
</feature>
<dbReference type="InterPro" id="IPR003343">
    <property type="entry name" value="Big_2"/>
</dbReference>
<evidence type="ECO:0000256" key="2">
    <source>
        <dbReference type="ARBA" id="ARBA00001271"/>
    </source>
</evidence>
<dbReference type="SMART" id="SM00710">
    <property type="entry name" value="PbH1"/>
    <property type="match status" value="7"/>
</dbReference>
<dbReference type="InterPro" id="IPR012334">
    <property type="entry name" value="Pectin_lyas_fold"/>
</dbReference>
<keyword evidence="4" id="KW-0378">Hydrolase</keyword>
<dbReference type="Pfam" id="PF14200">
    <property type="entry name" value="RicinB_lectin_2"/>
    <property type="match status" value="3"/>
</dbReference>
<evidence type="ECO:0000256" key="7">
    <source>
        <dbReference type="SAM" id="MobiDB-lite"/>
    </source>
</evidence>
<dbReference type="PROSITE" id="PS50231">
    <property type="entry name" value="RICIN_B_LECTIN"/>
    <property type="match status" value="2"/>
</dbReference>
<comment type="catalytic activity">
    <reaction evidence="1">
        <text>Hydrolysis of terminal, non-reducing alpha-D-galactose residues in alpha-D-galactosides, including galactose oligosaccharides, galactomannans and galactolipids.</text>
        <dbReference type="EC" id="3.2.1.22"/>
    </reaction>
</comment>
<dbReference type="Gene3D" id="2.60.40.1080">
    <property type="match status" value="3"/>
</dbReference>
<sequence>MILFKIKSLAKRLIVSALSLSLIIQHPLSIPIAKANPVSAITGLSDAPEHKLSLWYRQPAINWETDALPIGNGLMGGMIFGGIEQERIQLNEKTLWSGGPGSSFVYTWPSTDDPTTSIPYTFGNREGGADHLESVRAKLRAGDIDGAHKEADENLTGLNEGLGSYLTFGDLYLDFEKSSTTNVENYRRELDLEDAISRVKYTLDGVEYTREYFVSYPDKVMVTRLTANQPGKLSLDVRPTSAQGGTVTANGNNINIRGNVLDNNMLYEGNFRVLNQGGNITSGNGKIHAANVDSLTILTSLGTNYANSYPNYRGTDPHNEEVAILDAAESKSYETLLENHKKDYKSLFDRMKLDLGESKPTIPTDELLATYAGTKSKALEVLFYQYGRYLLISSSRPGSLPANLQGVWNNSNRAPWSSDHHFNINIQMNYWPAMVTNLSETMTPLIDYIDSLRTPGRISSEKYYGITNAWSIGVANNPFGYTAPGWNFDWGWSPASNAFISNNIWESYKFSGDVDLLKSRVYPILKETTRFWTQYLVEDTDGTLVSTPCYSPEQGTISTGCAYDQQLVQDLFTNYLEASTTLAVDSDFREEVQSKLNQVSPIKIGKYGQIQEWKEDIDDPNNKHRHLSQLVALYPGKQINKNTPELMEAARVSLQHRGDEGTGWSKANKINMWARAQDGTHAHTILEGQLTGSTLNNLFDTHPPFQIDGNFGATSGMSEMLLQSHLDNIDVLPALPASWPKGSYSGLVARGGFEVSVNWNNARATSISVKSNKGNRAVVSYPSIAGATVMNQAGQNVKYSVDNNNQISFDTQVGDVYTIGSIPLQDGQLLTMTMKNSGHLLDIEGASEQEQAAVVQMTAGSLSQSQQWYAESVSDGYYKITNSLSSKVIAVLNESMSDGAKLVQQTYTSDNSYHDEWLLVDKGNGYSQLVNRGSGKAITASNTSTGTGIELIQSSITDSDEQLVRIDPVRDFFDQQKFNLTIQHSNLRMDVNEDSKSDGAAIIQWSESSGQNQQWMFMKTTPGYYKIISMSSSKVLAVENASTADGAGIIQATFTDDATYNDEWSVVDAGDGYYQLRNRASGKVIDMPNNSVSSGEQFVQNKAGKGSNQKFAFSLDRTVNDNATGSGNDQFVYGSGWEYSGFESGAYNRDNHYSNETDSYAFLRFNGSKVQLYGAKNNNQGIVAFSIDDGPEQLVDTYASSRLDQQLLFESSEMLNQEHVLKIRVTDQKNDNSNNTYISVDRADIQSRVVKSVDKAEDYYIQTIETINGVNHSVITLNYNGEDAGDAVRAAIEAAKAAQKPVILDFPTETYHFKALTANQVQYFISNTTTKEQTPSSTRKVGLIFKDIDDLTIRGNGSTLLFHGVMTPIVFDHATNIKVNGINIDFNRPVVSEMTVTEVGNNYMKASIHPDSWYSIQNNQLVWFGEENWTENGTQNVRAVQEYNPATKQTWRVANPLDGTTSTKDLGKREVQFNFTKSPNLSVGNTFQFRDTTRREQGALIYRSKNIAWSDVDFYAAPGLGIISQYSENVSLDNLNFAPKTGSGRTNASMADFLQVSGGKGEIRVLNSYFSGAHDDAINIHGTHLQIVQVTSSNQVKVQFMHPESWGFDAFAVGDTIEYINKSTLLSKESAVVTDVTRLNDTQIVLTLDKPVPSSITANEYVVENATWTPNVTVKNSTFESIPTRGLLVTTRGSVRIENNTFNGMQMSAILIAHDASSWYESGMVKDVLIRNNRFNNNSNAVISIDPNTSLTNPDKTVHSHIEIDGNQFNKVGGNSEIYAKSVDGLTFTNNTANQGGIELTFDASKAVTVTGNSFKESDVDKKINFNRMIPGTDSVEATQGFIVTRTNDYTPAVTDPNDIPQSEMTASSTSNRSGNEADNAIDGNPSTIWHTEWDPMADLPQSITLDLGNTRIISKLKYLPRQNGEQNGNITSYVLSTSLDGTTFKQFTSGSWDDDSTEKIAEFAPVASRYLRLTAIEGHGGLASAAEINIMKNEMDEDYQALKALITRVQSKHDGAVEGTEDGQYPEGSKLTLQKAIDQAKEVRDSLSVTQQQLQQAASDLTAALQVMEDSINKHEMVQSITITSESSVITAKNGTLQLGATVLPANATKKSVIWSVHEVDGITATDKATINQTGLLTAVKDGTLKVIATATDGSGVHDEVDISISGQTDIIDPGTDPVNVGKIIITSSGNVSTITAKYGTLQLGATVLPDNATNKSVTWAVYGVDGTTETDIATIDVSGLLTAVKDGTVKVVATAVDGSGVQGDMVITISGQTDIIDPGTDPVNVEKINITSAGNVSTITAKNGTLQLGATVLPDNATNKSVTWAVFEADGRTPTNKAIIDVNGLLTAVKNGTVKVIASAMDGSAVHGFKEIVISGQNDTPDPTSSPEPTPDPGTNPGNPTTSTRPTLSPTPTIPPTKEDPHRYIPTAKELQSQSAQNGSTSLTVNIDREGLAKKLDALNKTTGSPNLDIEIPGVNAGNSVHLPLDVLYNSMKANKEIIIAFRNHLGSYELPLANLNREELEKAAKVAGATLIIQMDNATSQHEQKFEQSIVEKGMKRVSDIIAYKVILKSNDKEEELQRFGNPFMTRVINMDGVIQDPSTATAVIFDPVTGQMRFVPSVFNVKNGKTEVSIFGHENGLYTIVQNKKTFDDMVGHWAQKDVETLASKLIINGMTDRTFNPSSQVSRAQFAALLVRGLGLTTDSLSNVFTDVSTTKWYAKDVNTAAKLGLVQGVGEGKFSPDSRITREQMIVMIMNAVQLVQGDHRAEAQLRTPFADQASISGYASQAVTEAASKGLVKGKTEINFAPQDAATRVEAAVMIKQLFQYLKFMN</sequence>
<comment type="caution">
    <text evidence="10">The sequence shown here is derived from an EMBL/GenBank/DDBJ whole genome shotgun (WGS) entry which is preliminary data.</text>
</comment>
<dbReference type="Pfam" id="PF21307">
    <property type="entry name" value="Glyco_hydro_95_C"/>
    <property type="match status" value="1"/>
</dbReference>
<accession>A0A1R0ZCC8</accession>
<dbReference type="PANTHER" id="PTHR31084">
    <property type="entry name" value="ALPHA-L-FUCOSIDASE 2"/>
    <property type="match status" value="1"/>
</dbReference>
<dbReference type="SUPFAM" id="SSF50370">
    <property type="entry name" value="Ricin B-like lectins"/>
    <property type="match status" value="2"/>
</dbReference>
<keyword evidence="6" id="KW-0175">Coiled coil</keyword>
<dbReference type="PROSITE" id="PS51272">
    <property type="entry name" value="SLH"/>
    <property type="match status" value="3"/>
</dbReference>